<keyword evidence="5 8" id="KW-0812">Transmembrane</keyword>
<dbReference type="RefSeq" id="WP_377505794.1">
    <property type="nucleotide sequence ID" value="NZ_JBHSQS010000002.1"/>
</dbReference>
<keyword evidence="7 8" id="KW-0472">Membrane</keyword>
<gene>
    <name evidence="9" type="ORF">ACFQGL_04665</name>
</gene>
<feature type="transmembrane region" description="Helical" evidence="8">
    <location>
        <begin position="107"/>
        <end position="127"/>
    </location>
</feature>
<dbReference type="EMBL" id="JBHSQS010000002">
    <property type="protein sequence ID" value="MFC5922633.1"/>
    <property type="molecule type" value="Genomic_DNA"/>
</dbReference>
<reference evidence="10" key="1">
    <citation type="journal article" date="2019" name="Int. J. Syst. Evol. Microbiol.">
        <title>The Global Catalogue of Microorganisms (GCM) 10K type strain sequencing project: providing services to taxonomists for standard genome sequencing and annotation.</title>
        <authorList>
            <consortium name="The Broad Institute Genomics Platform"/>
            <consortium name="The Broad Institute Genome Sequencing Center for Infectious Disease"/>
            <person name="Wu L."/>
            <person name="Ma J."/>
        </authorList>
    </citation>
    <scope>NUCLEOTIDE SEQUENCE [LARGE SCALE GENOMIC DNA]</scope>
    <source>
        <strain evidence="10">CGMCC 4.7144</strain>
    </source>
</reference>
<dbReference type="PANTHER" id="PTHR31686">
    <property type="match status" value="1"/>
</dbReference>
<feature type="transmembrane region" description="Helical" evidence="8">
    <location>
        <begin position="40"/>
        <end position="59"/>
    </location>
</feature>
<comment type="similarity">
    <text evidence="2">Belongs to the tellurite-resistance/dicarboxylate transporter (TDT) family.</text>
</comment>
<dbReference type="PANTHER" id="PTHR31686:SF1">
    <property type="entry name" value="SULFITE EFFLUX PUMP SSU1"/>
    <property type="match status" value="1"/>
</dbReference>
<feature type="transmembrane region" description="Helical" evidence="8">
    <location>
        <begin position="319"/>
        <end position="340"/>
    </location>
</feature>
<keyword evidence="10" id="KW-1185">Reference proteome</keyword>
<feature type="transmembrane region" description="Helical" evidence="8">
    <location>
        <begin position="286"/>
        <end position="307"/>
    </location>
</feature>
<feature type="transmembrane region" description="Helical" evidence="8">
    <location>
        <begin position="139"/>
        <end position="161"/>
    </location>
</feature>
<dbReference type="InterPro" id="IPR004695">
    <property type="entry name" value="SLAC1/Mae1/Ssu1/TehA"/>
</dbReference>
<accession>A0ABW1H127</accession>
<dbReference type="InterPro" id="IPR038665">
    <property type="entry name" value="Voltage-dep_anion_channel_sf"/>
</dbReference>
<sequence length="389" mass="41163">MTALLSAPPAGDPAPARALRGLFRDLDHPSQVFQNLGPNWYASIMGTSIVAIAAATLPVHVVGLRAAVTVVWALAAFLLVALTAAWAVHWTRYPATARAHAENPVMAGFWGAPAMATMTVGAGTLLLGRDWIGLPAAVAVDTVLWVGGTLLGLVTSVWIPYKMMTSHRVAPDAAFGGWLMPVVPPMVSAATGALLVPHAPTGQIRLTLLLLCYVMFGLSLFASLIITTQIWQRLVHHRIGPAALVPTLWIVLGPLGQSVTAANLLGNVAPLALPAPYGAVAQALGLFYGLPTWGFAMLWLALATAVTVRTVRVQLPFSLTWWSFVFPFGTVVTGTSALALRTGSVFFRWAAVVGYVLLVVAWLAVAARTAWESARGRIFLPAQPAPELP</sequence>
<evidence type="ECO:0000256" key="1">
    <source>
        <dbReference type="ARBA" id="ARBA00004651"/>
    </source>
</evidence>
<feature type="transmembrane region" description="Helical" evidence="8">
    <location>
        <begin position="66"/>
        <end position="87"/>
    </location>
</feature>
<keyword evidence="4" id="KW-1003">Cell membrane</keyword>
<evidence type="ECO:0000256" key="6">
    <source>
        <dbReference type="ARBA" id="ARBA00022989"/>
    </source>
</evidence>
<protein>
    <submittedName>
        <fullName evidence="9">TDT family transporter</fullName>
    </submittedName>
</protein>
<dbReference type="Pfam" id="PF03595">
    <property type="entry name" value="SLAC1"/>
    <property type="match status" value="1"/>
</dbReference>
<dbReference type="Proteomes" id="UP001596226">
    <property type="component" value="Unassembled WGS sequence"/>
</dbReference>
<evidence type="ECO:0000313" key="9">
    <source>
        <dbReference type="EMBL" id="MFC5922633.1"/>
    </source>
</evidence>
<organism evidence="9 10">
    <name type="scientific">Micromonospora vulcania</name>
    <dbReference type="NCBI Taxonomy" id="1441873"/>
    <lineage>
        <taxon>Bacteria</taxon>
        <taxon>Bacillati</taxon>
        <taxon>Actinomycetota</taxon>
        <taxon>Actinomycetes</taxon>
        <taxon>Micromonosporales</taxon>
        <taxon>Micromonosporaceae</taxon>
        <taxon>Micromonospora</taxon>
    </lineage>
</organism>
<evidence type="ECO:0000256" key="2">
    <source>
        <dbReference type="ARBA" id="ARBA00008566"/>
    </source>
</evidence>
<keyword evidence="6 8" id="KW-1133">Transmembrane helix</keyword>
<comment type="caution">
    <text evidence="9">The sequence shown here is derived from an EMBL/GenBank/DDBJ whole genome shotgun (WGS) entry which is preliminary data.</text>
</comment>
<dbReference type="InterPro" id="IPR051629">
    <property type="entry name" value="Sulfite_efflux_TDT"/>
</dbReference>
<dbReference type="Gene3D" id="1.50.10.150">
    <property type="entry name" value="Voltage-dependent anion channel"/>
    <property type="match status" value="1"/>
</dbReference>
<dbReference type="CDD" id="cd09320">
    <property type="entry name" value="TDT_like_2"/>
    <property type="match status" value="1"/>
</dbReference>
<keyword evidence="3" id="KW-0813">Transport</keyword>
<evidence type="ECO:0000256" key="8">
    <source>
        <dbReference type="SAM" id="Phobius"/>
    </source>
</evidence>
<comment type="subcellular location">
    <subcellularLocation>
        <location evidence="1">Cell membrane</location>
        <topology evidence="1">Multi-pass membrane protein</topology>
    </subcellularLocation>
</comment>
<evidence type="ECO:0000256" key="7">
    <source>
        <dbReference type="ARBA" id="ARBA00023136"/>
    </source>
</evidence>
<name>A0ABW1H127_9ACTN</name>
<proteinExistence type="inferred from homology"/>
<evidence type="ECO:0000256" key="5">
    <source>
        <dbReference type="ARBA" id="ARBA00022692"/>
    </source>
</evidence>
<feature type="transmembrane region" description="Helical" evidence="8">
    <location>
        <begin position="208"/>
        <end position="231"/>
    </location>
</feature>
<feature type="transmembrane region" description="Helical" evidence="8">
    <location>
        <begin position="346"/>
        <end position="367"/>
    </location>
</feature>
<evidence type="ECO:0000256" key="4">
    <source>
        <dbReference type="ARBA" id="ARBA00022475"/>
    </source>
</evidence>
<feature type="transmembrane region" description="Helical" evidence="8">
    <location>
        <begin position="173"/>
        <end position="196"/>
    </location>
</feature>
<evidence type="ECO:0000313" key="10">
    <source>
        <dbReference type="Proteomes" id="UP001596226"/>
    </source>
</evidence>
<evidence type="ECO:0000256" key="3">
    <source>
        <dbReference type="ARBA" id="ARBA00022448"/>
    </source>
</evidence>